<gene>
    <name evidence="3" type="ORF">J2Z79_002021</name>
</gene>
<dbReference type="RefSeq" id="WP_209466734.1">
    <property type="nucleotide sequence ID" value="NZ_JAGGLG010000015.1"/>
</dbReference>
<accession>A0ABS4JUH2</accession>
<evidence type="ECO:0000313" key="4">
    <source>
        <dbReference type="Proteomes" id="UP001519289"/>
    </source>
</evidence>
<dbReference type="EMBL" id="JAGGLG010000015">
    <property type="protein sequence ID" value="MBP2018606.1"/>
    <property type="molecule type" value="Genomic_DNA"/>
</dbReference>
<dbReference type="Proteomes" id="UP001519289">
    <property type="component" value="Unassembled WGS sequence"/>
</dbReference>
<feature type="compositionally biased region" description="Basic residues" evidence="1">
    <location>
        <begin position="14"/>
        <end position="26"/>
    </location>
</feature>
<evidence type="ECO:0000313" key="3">
    <source>
        <dbReference type="EMBL" id="MBP2018606.1"/>
    </source>
</evidence>
<reference evidence="3 4" key="1">
    <citation type="submission" date="2021-03" db="EMBL/GenBank/DDBJ databases">
        <title>Genomic Encyclopedia of Type Strains, Phase IV (KMG-IV): sequencing the most valuable type-strain genomes for metagenomic binning, comparative biology and taxonomic classification.</title>
        <authorList>
            <person name="Goeker M."/>
        </authorList>
    </citation>
    <scope>NUCLEOTIDE SEQUENCE [LARGE SCALE GENOMIC DNA]</scope>
    <source>
        <strain evidence="3 4">DSM 27138</strain>
    </source>
</reference>
<evidence type="ECO:0000256" key="2">
    <source>
        <dbReference type="SAM" id="Phobius"/>
    </source>
</evidence>
<keyword evidence="2" id="KW-0812">Transmembrane</keyword>
<keyword evidence="4" id="KW-1185">Reference proteome</keyword>
<protein>
    <submittedName>
        <fullName evidence="3">Uncharacterized protein</fullName>
    </submittedName>
</protein>
<feature type="transmembrane region" description="Helical" evidence="2">
    <location>
        <begin position="68"/>
        <end position="89"/>
    </location>
</feature>
<feature type="region of interest" description="Disordered" evidence="1">
    <location>
        <begin position="1"/>
        <end position="31"/>
    </location>
</feature>
<proteinExistence type="predicted"/>
<sequence>MGEHREGQSAPNQKARRFRVTRRVKTRGTPARIETREERELRELAEMGEDADRGTPEHDRELRAGCMAMVRVVALFFVVMILSIIITWATR</sequence>
<keyword evidence="2" id="KW-0472">Membrane</keyword>
<comment type="caution">
    <text evidence="3">The sequence shown here is derived from an EMBL/GenBank/DDBJ whole genome shotgun (WGS) entry which is preliminary data.</text>
</comment>
<name>A0ABS4JUH2_9FIRM</name>
<evidence type="ECO:0000256" key="1">
    <source>
        <dbReference type="SAM" id="MobiDB-lite"/>
    </source>
</evidence>
<organism evidence="3 4">
    <name type="scientific">Symbiobacterium terraclitae</name>
    <dbReference type="NCBI Taxonomy" id="557451"/>
    <lineage>
        <taxon>Bacteria</taxon>
        <taxon>Bacillati</taxon>
        <taxon>Bacillota</taxon>
        <taxon>Clostridia</taxon>
        <taxon>Eubacteriales</taxon>
        <taxon>Symbiobacteriaceae</taxon>
        <taxon>Symbiobacterium</taxon>
    </lineage>
</organism>
<keyword evidence="2" id="KW-1133">Transmembrane helix</keyword>